<dbReference type="Proteomes" id="UP000309997">
    <property type="component" value="Unassembled WGS sequence"/>
</dbReference>
<proteinExistence type="predicted"/>
<dbReference type="EMBL" id="RCHU02000001">
    <property type="protein sequence ID" value="KAL3611431.1"/>
    <property type="molecule type" value="Genomic_DNA"/>
</dbReference>
<evidence type="ECO:0000313" key="1">
    <source>
        <dbReference type="EMBL" id="KAL3611431.1"/>
    </source>
</evidence>
<evidence type="ECO:0000313" key="2">
    <source>
        <dbReference type="Proteomes" id="UP000309997"/>
    </source>
</evidence>
<name>A0ACC4D1K6_POPAL</name>
<reference evidence="1 2" key="1">
    <citation type="journal article" date="2024" name="Plant Biotechnol. J.">
        <title>Genome and CRISPR/Cas9 system of a widespread forest tree (Populus alba) in the world.</title>
        <authorList>
            <person name="Liu Y.J."/>
            <person name="Jiang P.F."/>
            <person name="Han X.M."/>
            <person name="Li X.Y."/>
            <person name="Wang H.M."/>
            <person name="Wang Y.J."/>
            <person name="Wang X.X."/>
            <person name="Zeng Q.Y."/>
        </authorList>
    </citation>
    <scope>NUCLEOTIDE SEQUENCE [LARGE SCALE GENOMIC DNA]</scope>
    <source>
        <strain evidence="2">cv. PAL-ZL1</strain>
    </source>
</reference>
<keyword evidence="2" id="KW-1185">Reference proteome</keyword>
<protein>
    <submittedName>
        <fullName evidence="1">Uncharacterized protein</fullName>
    </submittedName>
</protein>
<gene>
    <name evidence="1" type="ORF">D5086_002451</name>
</gene>
<organism evidence="1 2">
    <name type="scientific">Populus alba</name>
    <name type="common">White poplar</name>
    <dbReference type="NCBI Taxonomy" id="43335"/>
    <lineage>
        <taxon>Eukaryota</taxon>
        <taxon>Viridiplantae</taxon>
        <taxon>Streptophyta</taxon>
        <taxon>Embryophyta</taxon>
        <taxon>Tracheophyta</taxon>
        <taxon>Spermatophyta</taxon>
        <taxon>Magnoliopsida</taxon>
        <taxon>eudicotyledons</taxon>
        <taxon>Gunneridae</taxon>
        <taxon>Pentapetalae</taxon>
        <taxon>rosids</taxon>
        <taxon>fabids</taxon>
        <taxon>Malpighiales</taxon>
        <taxon>Salicaceae</taxon>
        <taxon>Saliceae</taxon>
        <taxon>Populus</taxon>
    </lineage>
</organism>
<accession>A0ACC4D1K6</accession>
<sequence length="66" mass="7207">MKGLHGFCGAGGQVLVLDMQRRRQQCKQVFSGGGADEGWAYFFATPSHSSTSTTAMSYRNIMNSNE</sequence>
<comment type="caution">
    <text evidence="1">The sequence shown here is derived from an EMBL/GenBank/DDBJ whole genome shotgun (WGS) entry which is preliminary data.</text>
</comment>